<reference evidence="3 4" key="2">
    <citation type="submission" date="2019-09" db="EMBL/GenBank/DDBJ databases">
        <authorList>
            <person name="Jin C."/>
        </authorList>
    </citation>
    <scope>NUCLEOTIDE SEQUENCE [LARGE SCALE GENOMIC DNA]</scope>
    <source>
        <strain evidence="3 4">AN110305</strain>
    </source>
</reference>
<dbReference type="RefSeq" id="WP_149849212.1">
    <property type="nucleotide sequence ID" value="NZ_VUOB01000016.1"/>
</dbReference>
<feature type="transmembrane region" description="Helical" evidence="2">
    <location>
        <begin position="20"/>
        <end position="39"/>
    </location>
</feature>
<name>A0A5B2XKP4_9PSEU</name>
<sequence length="103" mass="11537">MPPAQPPRAGSHDHGSGLRWNAWNLVLLAPLLMLVTPWFNFDGPRLVGLPFFYWYQLAFVPVSAICVAIVYVKTKDEPTSATDHSGRPTVDDLDSSTSDRRKR</sequence>
<dbReference type="OrthoDB" id="123261at2"/>
<dbReference type="InterPro" id="IPR021741">
    <property type="entry name" value="DUF3311"/>
</dbReference>
<gene>
    <name evidence="3" type="ORF">F0L68_09980</name>
</gene>
<accession>A0A5B2XKP4</accession>
<evidence type="ECO:0000256" key="1">
    <source>
        <dbReference type="SAM" id="MobiDB-lite"/>
    </source>
</evidence>
<organism evidence="3 4">
    <name type="scientific">Solihabitans fulvus</name>
    <dbReference type="NCBI Taxonomy" id="1892852"/>
    <lineage>
        <taxon>Bacteria</taxon>
        <taxon>Bacillati</taxon>
        <taxon>Actinomycetota</taxon>
        <taxon>Actinomycetes</taxon>
        <taxon>Pseudonocardiales</taxon>
        <taxon>Pseudonocardiaceae</taxon>
        <taxon>Solihabitans</taxon>
    </lineage>
</organism>
<keyword evidence="2" id="KW-0812">Transmembrane</keyword>
<dbReference type="Pfam" id="PF11755">
    <property type="entry name" value="DUF3311"/>
    <property type="match status" value="1"/>
</dbReference>
<keyword evidence="4" id="KW-1185">Reference proteome</keyword>
<evidence type="ECO:0000313" key="4">
    <source>
        <dbReference type="Proteomes" id="UP000323454"/>
    </source>
</evidence>
<protein>
    <submittedName>
        <fullName evidence="3">DUF3311 domain-containing protein</fullName>
    </submittedName>
</protein>
<feature type="region of interest" description="Disordered" evidence="1">
    <location>
        <begin position="76"/>
        <end position="103"/>
    </location>
</feature>
<dbReference type="AlphaFoldDB" id="A0A5B2XKP4"/>
<keyword evidence="2" id="KW-1133">Transmembrane helix</keyword>
<feature type="compositionally biased region" description="Basic and acidic residues" evidence="1">
    <location>
        <begin position="76"/>
        <end position="90"/>
    </location>
</feature>
<comment type="caution">
    <text evidence="3">The sequence shown here is derived from an EMBL/GenBank/DDBJ whole genome shotgun (WGS) entry which is preliminary data.</text>
</comment>
<feature type="transmembrane region" description="Helical" evidence="2">
    <location>
        <begin position="51"/>
        <end position="72"/>
    </location>
</feature>
<evidence type="ECO:0000256" key="2">
    <source>
        <dbReference type="SAM" id="Phobius"/>
    </source>
</evidence>
<proteinExistence type="predicted"/>
<keyword evidence="2" id="KW-0472">Membrane</keyword>
<reference evidence="3 4" key="1">
    <citation type="submission" date="2019-09" db="EMBL/GenBank/DDBJ databases">
        <title>Goodfellowia gen. nov., a new genus of the Pseudonocardineae related to Actinoalloteichus, containing Goodfellowia coeruleoviolacea gen. nov., comb. nov. gen. nov., comb. nov.</title>
        <authorList>
            <person name="Labeda D."/>
        </authorList>
    </citation>
    <scope>NUCLEOTIDE SEQUENCE [LARGE SCALE GENOMIC DNA]</scope>
    <source>
        <strain evidence="3 4">AN110305</strain>
    </source>
</reference>
<dbReference type="EMBL" id="VUOB01000016">
    <property type="protein sequence ID" value="KAA2263480.1"/>
    <property type="molecule type" value="Genomic_DNA"/>
</dbReference>
<evidence type="ECO:0000313" key="3">
    <source>
        <dbReference type="EMBL" id="KAA2263480.1"/>
    </source>
</evidence>
<dbReference type="Proteomes" id="UP000323454">
    <property type="component" value="Unassembled WGS sequence"/>
</dbReference>